<evidence type="ECO:0000259" key="2">
    <source>
        <dbReference type="SMART" id="SM00331"/>
    </source>
</evidence>
<dbReference type="SMART" id="SM00331">
    <property type="entry name" value="PP2C_SIG"/>
    <property type="match status" value="1"/>
</dbReference>
<dbReference type="InterPro" id="IPR001932">
    <property type="entry name" value="PPM-type_phosphatase-like_dom"/>
</dbReference>
<evidence type="ECO:0000256" key="1">
    <source>
        <dbReference type="ARBA" id="ARBA00022801"/>
    </source>
</evidence>
<dbReference type="InterPro" id="IPR036457">
    <property type="entry name" value="PPM-type-like_dom_sf"/>
</dbReference>
<dbReference type="PANTHER" id="PTHR43156:SF2">
    <property type="entry name" value="STAGE II SPORULATION PROTEIN E"/>
    <property type="match status" value="1"/>
</dbReference>
<dbReference type="PANTHER" id="PTHR43156">
    <property type="entry name" value="STAGE II SPORULATION PROTEIN E-RELATED"/>
    <property type="match status" value="1"/>
</dbReference>
<proteinExistence type="predicted"/>
<dbReference type="SUPFAM" id="SSF81606">
    <property type="entry name" value="PP2C-like"/>
    <property type="match status" value="1"/>
</dbReference>
<dbReference type="RefSeq" id="WP_061083720.1">
    <property type="nucleotide sequence ID" value="NZ_JAAXPG010000061.1"/>
</dbReference>
<dbReference type="EMBL" id="JAAXPG010000061">
    <property type="protein sequence ID" value="NKZ02120.1"/>
    <property type="molecule type" value="Genomic_DNA"/>
</dbReference>
<evidence type="ECO:0000313" key="4">
    <source>
        <dbReference type="Proteomes" id="UP000553209"/>
    </source>
</evidence>
<keyword evidence="4" id="KW-1185">Reference proteome</keyword>
<accession>A0A7X6MJM3</accession>
<evidence type="ECO:0000313" key="3">
    <source>
        <dbReference type="EMBL" id="NKZ02120.1"/>
    </source>
</evidence>
<protein>
    <submittedName>
        <fullName evidence="3">Serine/threonine-protein phosphatase</fullName>
    </submittedName>
</protein>
<feature type="domain" description="PPM-type phosphatase" evidence="2">
    <location>
        <begin position="172"/>
        <end position="393"/>
    </location>
</feature>
<gene>
    <name evidence="3" type="ORF">HGB44_31350</name>
</gene>
<dbReference type="Pfam" id="PF07228">
    <property type="entry name" value="SpoIIE"/>
    <property type="match status" value="1"/>
</dbReference>
<sequence length="406" mass="44005">MDDTTTPAAGAEQLFEELVRSVHGCAPIEVLEAAGRYGERIGLSSISVHLVDLQQRLLVPLLGGPTLKVDSSVAGEAYRSETLRLVEGGDGELSLWLPLRDGADRMGVVHISAPVLDESTLRRCHALASLLALVVTSKRAYSDTYVRHTRTQSMDLRTEMLRAFLPPRTLGTSRGVSTAVLEPAYQLGGDAFDHSITKETLHAAILDAMGHDLASGLTASVAMAGVRNARRNGADLADLTDSVERALTSWLPDRFCTAVFASLNLSTGEFTWVNCAHPTPLLLRRGLLLEDALERPSEVPLGLGGVLGESEPRTVHRVRLEPGDRILLYTDGVTEAHDSQGRMFGLERFADSIIRATAAEEPAPETLRRLIHAIHDHQRGSFTDDATSMLLEWRPDGGAMPRVEGC</sequence>
<dbReference type="GO" id="GO:0016791">
    <property type="term" value="F:phosphatase activity"/>
    <property type="evidence" value="ECO:0007669"/>
    <property type="project" value="TreeGrafter"/>
</dbReference>
<dbReference type="AlphaFoldDB" id="A0A7X6MJM3"/>
<dbReference type="Proteomes" id="UP000553209">
    <property type="component" value="Unassembled WGS sequence"/>
</dbReference>
<organism evidence="3 4">
    <name type="scientific">Nocardiopsis alborubida</name>
    <dbReference type="NCBI Taxonomy" id="146802"/>
    <lineage>
        <taxon>Bacteria</taxon>
        <taxon>Bacillati</taxon>
        <taxon>Actinomycetota</taxon>
        <taxon>Actinomycetes</taxon>
        <taxon>Streptosporangiales</taxon>
        <taxon>Nocardiopsidaceae</taxon>
        <taxon>Nocardiopsis</taxon>
    </lineage>
</organism>
<reference evidence="3 4" key="1">
    <citation type="submission" date="2020-04" db="EMBL/GenBank/DDBJ databases">
        <title>MicrobeNet Type strains.</title>
        <authorList>
            <person name="Nicholson A.C."/>
        </authorList>
    </citation>
    <scope>NUCLEOTIDE SEQUENCE [LARGE SCALE GENOMIC DNA]</scope>
    <source>
        <strain evidence="3 4">ATCC 23612</strain>
    </source>
</reference>
<dbReference type="InterPro" id="IPR052016">
    <property type="entry name" value="Bact_Sigma-Reg"/>
</dbReference>
<dbReference type="Gene3D" id="3.60.40.10">
    <property type="entry name" value="PPM-type phosphatase domain"/>
    <property type="match status" value="1"/>
</dbReference>
<name>A0A7X6MJM3_9ACTN</name>
<comment type="caution">
    <text evidence="3">The sequence shown here is derived from an EMBL/GenBank/DDBJ whole genome shotgun (WGS) entry which is preliminary data.</text>
</comment>
<keyword evidence="1" id="KW-0378">Hydrolase</keyword>